<dbReference type="GO" id="GO:0004488">
    <property type="term" value="F:methylenetetrahydrofolate dehydrogenase (NADP+) activity"/>
    <property type="evidence" value="ECO:0007669"/>
    <property type="project" value="UniProtKB-UniRule"/>
</dbReference>
<evidence type="ECO:0000256" key="8">
    <source>
        <dbReference type="ARBA" id="ARBA00023002"/>
    </source>
</evidence>
<feature type="domain" description="Tetrahydrofolate dehydrogenase/cyclohydrolase NAD(P)-binding" evidence="14">
    <location>
        <begin position="141"/>
        <end position="282"/>
    </location>
</feature>
<dbReference type="GO" id="GO:0009086">
    <property type="term" value="P:methionine biosynthetic process"/>
    <property type="evidence" value="ECO:0007669"/>
    <property type="project" value="UniProtKB-KW"/>
</dbReference>
<evidence type="ECO:0000259" key="14">
    <source>
        <dbReference type="Pfam" id="PF02882"/>
    </source>
</evidence>
<dbReference type="PRINTS" id="PR00085">
    <property type="entry name" value="THFDHDRGNASE"/>
</dbReference>
<dbReference type="GO" id="GO:0035999">
    <property type="term" value="P:tetrahydrofolate interconversion"/>
    <property type="evidence" value="ECO:0007669"/>
    <property type="project" value="UniProtKB-UniRule"/>
</dbReference>
<comment type="pathway">
    <text evidence="1 12">One-carbon metabolism; tetrahydrofolate interconversion.</text>
</comment>
<dbReference type="HAMAP" id="MF_01576">
    <property type="entry name" value="THF_DHG_CYH"/>
    <property type="match status" value="1"/>
</dbReference>
<dbReference type="PANTHER" id="PTHR48099">
    <property type="entry name" value="C-1-TETRAHYDROFOLATE SYNTHASE, CYTOPLASMIC-RELATED"/>
    <property type="match status" value="1"/>
</dbReference>
<dbReference type="PANTHER" id="PTHR48099:SF5">
    <property type="entry name" value="C-1-TETRAHYDROFOLATE SYNTHASE, CYTOPLASMIC"/>
    <property type="match status" value="1"/>
</dbReference>
<dbReference type="RefSeq" id="WP_157989530.1">
    <property type="nucleotide sequence ID" value="NZ_LR217720.1"/>
</dbReference>
<keyword evidence="9 12" id="KW-0368">Histidine biosynthesis</keyword>
<evidence type="ECO:0000256" key="5">
    <source>
        <dbReference type="ARBA" id="ARBA00022755"/>
    </source>
</evidence>
<dbReference type="Gene3D" id="3.40.50.720">
    <property type="entry name" value="NAD(P)-binding Rossmann-like Domain"/>
    <property type="match status" value="1"/>
</dbReference>
<keyword evidence="7 12" id="KW-0521">NADP</keyword>
<feature type="binding site" evidence="12">
    <location>
        <begin position="167"/>
        <end position="169"/>
    </location>
    <ligand>
        <name>NADP(+)</name>
        <dbReference type="ChEBI" id="CHEBI:58349"/>
    </ligand>
</feature>
<dbReference type="Proteomes" id="UP000294418">
    <property type="component" value="Chromosome"/>
</dbReference>
<comment type="caution">
    <text evidence="12">Lacks conserved residue(s) required for the propagation of feature annotation.</text>
</comment>
<comment type="function">
    <text evidence="12">Catalyzes the oxidation of 5,10-methylenetetrahydrofolate to 5,10-methenyltetrahydrofolate and then the hydrolysis of 5,10-methenyltetrahydrofolate to 10-formyltetrahydrofolate.</text>
</comment>
<evidence type="ECO:0000256" key="12">
    <source>
        <dbReference type="HAMAP-Rule" id="MF_01576"/>
    </source>
</evidence>
<dbReference type="InterPro" id="IPR036291">
    <property type="entry name" value="NAD(P)-bd_dom_sf"/>
</dbReference>
<dbReference type="FunFam" id="3.40.50.10860:FF:000005">
    <property type="entry name" value="C-1-tetrahydrofolate synthase, cytoplasmic, putative"/>
    <property type="match status" value="1"/>
</dbReference>
<dbReference type="EC" id="1.5.1.5" evidence="12"/>
<keyword evidence="11 12" id="KW-0511">Multifunctional enzyme</keyword>
<evidence type="ECO:0000256" key="1">
    <source>
        <dbReference type="ARBA" id="ARBA00004777"/>
    </source>
</evidence>
<dbReference type="PROSITE" id="PS00766">
    <property type="entry name" value="THF_DHG_CYH_1"/>
    <property type="match status" value="1"/>
</dbReference>
<dbReference type="SUPFAM" id="SSF53223">
    <property type="entry name" value="Aminoacid dehydrogenase-like, N-terminal domain"/>
    <property type="match status" value="1"/>
</dbReference>
<dbReference type="AlphaFoldDB" id="A0A451DC20"/>
<evidence type="ECO:0000256" key="3">
    <source>
        <dbReference type="ARBA" id="ARBA00022563"/>
    </source>
</evidence>
<keyword evidence="5 12" id="KW-0658">Purine biosynthesis</keyword>
<dbReference type="InterPro" id="IPR020630">
    <property type="entry name" value="THF_DH/CycHdrlase_cat_dom"/>
</dbReference>
<dbReference type="GO" id="GO:0006164">
    <property type="term" value="P:purine nucleotide biosynthetic process"/>
    <property type="evidence" value="ECO:0007669"/>
    <property type="project" value="UniProtKB-KW"/>
</dbReference>
<dbReference type="GO" id="GO:0004477">
    <property type="term" value="F:methenyltetrahydrofolate cyclohydrolase activity"/>
    <property type="evidence" value="ECO:0007669"/>
    <property type="project" value="UniProtKB-UniRule"/>
</dbReference>
<dbReference type="FunFam" id="3.40.50.720:FF:000006">
    <property type="entry name" value="Bifunctional protein FolD"/>
    <property type="match status" value="1"/>
</dbReference>
<comment type="catalytic activity">
    <reaction evidence="12">
        <text>(6R)-5,10-methenyltetrahydrofolate + H2O = (6R)-10-formyltetrahydrofolate + H(+)</text>
        <dbReference type="Rhea" id="RHEA:23700"/>
        <dbReference type="ChEBI" id="CHEBI:15377"/>
        <dbReference type="ChEBI" id="CHEBI:15378"/>
        <dbReference type="ChEBI" id="CHEBI:57455"/>
        <dbReference type="ChEBI" id="CHEBI:195366"/>
        <dbReference type="EC" id="3.5.4.9"/>
    </reaction>
</comment>
<dbReference type="PROSITE" id="PS00767">
    <property type="entry name" value="THF_DHG_CYH_2"/>
    <property type="match status" value="1"/>
</dbReference>
<dbReference type="GO" id="GO:0005829">
    <property type="term" value="C:cytosol"/>
    <property type="evidence" value="ECO:0007669"/>
    <property type="project" value="TreeGrafter"/>
</dbReference>
<keyword evidence="4 12" id="KW-0028">Amino-acid biosynthesis</keyword>
<evidence type="ECO:0000313" key="16">
    <source>
        <dbReference type="Proteomes" id="UP000294418"/>
    </source>
</evidence>
<evidence type="ECO:0000256" key="2">
    <source>
        <dbReference type="ARBA" id="ARBA00011738"/>
    </source>
</evidence>
<evidence type="ECO:0000256" key="11">
    <source>
        <dbReference type="ARBA" id="ARBA00023268"/>
    </source>
</evidence>
<evidence type="ECO:0000256" key="9">
    <source>
        <dbReference type="ARBA" id="ARBA00023102"/>
    </source>
</evidence>
<dbReference type="CDD" id="cd01080">
    <property type="entry name" value="NAD_bind_m-THF_DH_Cyclohyd"/>
    <property type="match status" value="1"/>
</dbReference>
<comment type="catalytic activity">
    <reaction evidence="12">
        <text>(6R)-5,10-methylene-5,6,7,8-tetrahydrofolate + NADP(+) = (6R)-5,10-methenyltetrahydrofolate + NADPH</text>
        <dbReference type="Rhea" id="RHEA:22812"/>
        <dbReference type="ChEBI" id="CHEBI:15636"/>
        <dbReference type="ChEBI" id="CHEBI:57455"/>
        <dbReference type="ChEBI" id="CHEBI:57783"/>
        <dbReference type="ChEBI" id="CHEBI:58349"/>
        <dbReference type="EC" id="1.5.1.5"/>
    </reaction>
</comment>
<evidence type="ECO:0000313" key="15">
    <source>
        <dbReference type="EMBL" id="VFP83967.1"/>
    </source>
</evidence>
<reference evidence="15 16" key="1">
    <citation type="submission" date="2019-02" db="EMBL/GenBank/DDBJ databases">
        <authorList>
            <person name="Manzano-Marin A."/>
            <person name="Manzano-Marin A."/>
        </authorList>
    </citation>
    <scope>NUCLEOTIDE SEQUENCE [LARGE SCALE GENOMIC DNA]</scope>
    <source>
        <strain evidence="15 16">ErCilaricifoliae</strain>
    </source>
</reference>
<dbReference type="EMBL" id="LR217720">
    <property type="protein sequence ID" value="VFP83967.1"/>
    <property type="molecule type" value="Genomic_DNA"/>
</dbReference>
<organism evidence="15 16">
    <name type="scientific">Candidatus Erwinia haradaeae</name>
    <dbReference type="NCBI Taxonomy" id="1922217"/>
    <lineage>
        <taxon>Bacteria</taxon>
        <taxon>Pseudomonadati</taxon>
        <taxon>Pseudomonadota</taxon>
        <taxon>Gammaproteobacteria</taxon>
        <taxon>Enterobacterales</taxon>
        <taxon>Erwiniaceae</taxon>
        <taxon>Erwinia</taxon>
    </lineage>
</organism>
<keyword evidence="6 12" id="KW-0378">Hydrolase</keyword>
<evidence type="ECO:0000256" key="6">
    <source>
        <dbReference type="ARBA" id="ARBA00022801"/>
    </source>
</evidence>
<dbReference type="NCBIfam" id="NF008058">
    <property type="entry name" value="PRK10792.1"/>
    <property type="match status" value="1"/>
</dbReference>
<dbReference type="InterPro" id="IPR046346">
    <property type="entry name" value="Aminoacid_DH-like_N_sf"/>
</dbReference>
<evidence type="ECO:0000256" key="7">
    <source>
        <dbReference type="ARBA" id="ARBA00022857"/>
    </source>
</evidence>
<gene>
    <name evidence="12 15" type="primary">folD</name>
    <name evidence="15" type="ORF">ERCILAFE3058_080</name>
</gene>
<name>A0A451DC20_9GAMM</name>
<protein>
    <recommendedName>
        <fullName evidence="12">Bifunctional protein FolD</fullName>
    </recommendedName>
    <domain>
        <recommendedName>
            <fullName evidence="12">Methylenetetrahydrofolate dehydrogenase</fullName>
            <ecNumber evidence="12">1.5.1.5</ecNumber>
        </recommendedName>
    </domain>
    <domain>
        <recommendedName>
            <fullName evidence="12">Methenyltetrahydrofolate cyclohydrolase</fullName>
            <ecNumber evidence="12">3.5.4.9</ecNumber>
        </recommendedName>
    </domain>
</protein>
<dbReference type="SUPFAM" id="SSF51735">
    <property type="entry name" value="NAD(P)-binding Rossmann-fold domains"/>
    <property type="match status" value="1"/>
</dbReference>
<dbReference type="Pfam" id="PF02882">
    <property type="entry name" value="THF_DHG_CYH_C"/>
    <property type="match status" value="1"/>
</dbReference>
<keyword evidence="8 12" id="KW-0560">Oxidoreductase</keyword>
<dbReference type="EC" id="3.5.4.9" evidence="12"/>
<dbReference type="Pfam" id="PF00763">
    <property type="entry name" value="THF_DHG_CYH"/>
    <property type="match status" value="1"/>
</dbReference>
<comment type="subunit">
    <text evidence="2 12">Homodimer.</text>
</comment>
<keyword evidence="10 12" id="KW-0486">Methionine biosynthesis</keyword>
<accession>A0A451DC20</accession>
<dbReference type="Gene3D" id="3.40.50.10860">
    <property type="entry name" value="Leucine Dehydrogenase, chain A, domain 1"/>
    <property type="match status" value="1"/>
</dbReference>
<dbReference type="InterPro" id="IPR020631">
    <property type="entry name" value="THF_DH/CycHdrlase_NAD-bd_dom"/>
</dbReference>
<proteinExistence type="inferred from homology"/>
<dbReference type="UniPathway" id="UPA00193"/>
<evidence type="ECO:0000259" key="13">
    <source>
        <dbReference type="Pfam" id="PF00763"/>
    </source>
</evidence>
<dbReference type="OrthoDB" id="9803580at2"/>
<feature type="domain" description="Tetrahydrofolate dehydrogenase/cyclohydrolase catalytic" evidence="13">
    <location>
        <begin position="6"/>
        <end position="121"/>
    </location>
</feature>
<comment type="similarity">
    <text evidence="12">Belongs to the tetrahydrofolate dehydrogenase/cyclohydrolase family.</text>
</comment>
<dbReference type="InterPro" id="IPR020867">
    <property type="entry name" value="THF_DH/CycHdrlase_CS"/>
</dbReference>
<dbReference type="GO" id="GO:0000105">
    <property type="term" value="P:L-histidine biosynthetic process"/>
    <property type="evidence" value="ECO:0007669"/>
    <property type="project" value="UniProtKB-KW"/>
</dbReference>
<dbReference type="InterPro" id="IPR000672">
    <property type="entry name" value="THF_DH/CycHdrlase"/>
</dbReference>
<feature type="binding site" evidence="12">
    <location>
        <position position="233"/>
    </location>
    <ligand>
        <name>NADP(+)</name>
        <dbReference type="ChEBI" id="CHEBI:58349"/>
    </ligand>
</feature>
<keyword evidence="3 12" id="KW-0554">One-carbon metabolism</keyword>
<sequence length="290" mass="31755">MPAKIMNGTKLAQEILQDISKRVQERLGMGKRIPGLAIVLVGSDPASKIYVSKKCSASHKVGVTTRLYDLPVTTMQVQLLNLITQLNNDKSIDGILVQLPLPTTIDRSVVMEHISPCKDVDGFHPYNVGRLCNRAPTLLRPCTPRGIMTLLEHYQLNVCRLNAVVVGASNIVGRPMSLELLLAGCTTIIAHRFTQNLQYFVSQADLLVVAVGKPRFIPGHWIKLGAIVVDIGINRLLNGKIVGDIEFEQAAHRAAWITPVPGGVGPMTIATLMQNTLYVCEQNDKNIDLL</sequence>
<evidence type="ECO:0000256" key="4">
    <source>
        <dbReference type="ARBA" id="ARBA00022605"/>
    </source>
</evidence>
<evidence type="ECO:0000256" key="10">
    <source>
        <dbReference type="ARBA" id="ARBA00023167"/>
    </source>
</evidence>